<dbReference type="EMBL" id="CP103416">
    <property type="protein sequence ID" value="UVW34266.1"/>
    <property type="molecule type" value="Genomic_DNA"/>
</dbReference>
<reference evidence="8" key="1">
    <citation type="submission" date="2022-08" db="EMBL/GenBank/DDBJ databases">
        <title>Catabolic pathway analysis in culturable SAR92 clade bacteria reveals their overlooked roles in DMSP degradation in coastal seas.</title>
        <authorList>
            <person name="He X."/>
            <person name="Zhang X."/>
            <person name="Zhang Y."/>
        </authorList>
    </citation>
    <scope>NUCLEOTIDE SEQUENCE</scope>
    <source>
        <strain evidence="8">H455</strain>
    </source>
</reference>
<dbReference type="PANTHER" id="PTHR43570:SF20">
    <property type="entry name" value="ALDEHYDE DEHYDROGENASE ALDX-RELATED"/>
    <property type="match status" value="1"/>
</dbReference>
<dbReference type="Gene3D" id="3.40.309.10">
    <property type="entry name" value="Aldehyde Dehydrogenase, Chain A, domain 2"/>
    <property type="match status" value="1"/>
</dbReference>
<dbReference type="InterPro" id="IPR015590">
    <property type="entry name" value="Aldehyde_DH_dom"/>
</dbReference>
<evidence type="ECO:0000256" key="1">
    <source>
        <dbReference type="ARBA" id="ARBA00009986"/>
    </source>
</evidence>
<dbReference type="InterPro" id="IPR029510">
    <property type="entry name" value="Ald_DH_CS_GLU"/>
</dbReference>
<dbReference type="PIRSF" id="PIRSF036492">
    <property type="entry name" value="ALDH"/>
    <property type="match status" value="1"/>
</dbReference>
<dbReference type="Pfam" id="PF00171">
    <property type="entry name" value="Aldedh"/>
    <property type="match status" value="1"/>
</dbReference>
<dbReference type="InterPro" id="IPR016162">
    <property type="entry name" value="Ald_DH_N"/>
</dbReference>
<evidence type="ECO:0000256" key="4">
    <source>
        <dbReference type="PIRNR" id="PIRNR036492"/>
    </source>
</evidence>
<name>A0ABY5TMD3_9GAMM</name>
<evidence type="ECO:0000313" key="8">
    <source>
        <dbReference type="EMBL" id="UVW34266.1"/>
    </source>
</evidence>
<dbReference type="InterPro" id="IPR012394">
    <property type="entry name" value="Aldehyde_DH_NAD(P)"/>
</dbReference>
<feature type="domain" description="Aldehyde dehydrogenase" evidence="7">
    <location>
        <begin position="9"/>
        <end position="445"/>
    </location>
</feature>
<protein>
    <recommendedName>
        <fullName evidence="4">Aldehyde dehydrogenase</fullName>
    </recommendedName>
</protein>
<dbReference type="InterPro" id="IPR016160">
    <property type="entry name" value="Ald_DH_CS_CYS"/>
</dbReference>
<keyword evidence="3" id="KW-0520">NAD</keyword>
<evidence type="ECO:0000259" key="7">
    <source>
        <dbReference type="Pfam" id="PF00171"/>
    </source>
</evidence>
<feature type="active site" evidence="5">
    <location>
        <position position="220"/>
    </location>
</feature>
<comment type="similarity">
    <text evidence="1 4 6">Belongs to the aldehyde dehydrogenase family.</text>
</comment>
<dbReference type="PROSITE" id="PS00070">
    <property type="entry name" value="ALDEHYDE_DEHYDR_CYS"/>
    <property type="match status" value="1"/>
</dbReference>
<evidence type="ECO:0000313" key="9">
    <source>
        <dbReference type="Proteomes" id="UP001059934"/>
    </source>
</evidence>
<dbReference type="SUPFAM" id="SSF53720">
    <property type="entry name" value="ALDH-like"/>
    <property type="match status" value="1"/>
</dbReference>
<evidence type="ECO:0000256" key="6">
    <source>
        <dbReference type="RuleBase" id="RU003345"/>
    </source>
</evidence>
<dbReference type="CDD" id="cd07134">
    <property type="entry name" value="ALDH_AlkH-like"/>
    <property type="match status" value="1"/>
</dbReference>
<evidence type="ECO:0000256" key="5">
    <source>
        <dbReference type="PROSITE-ProRule" id="PRU10007"/>
    </source>
</evidence>
<keyword evidence="2 4" id="KW-0560">Oxidoreductase</keyword>
<organism evidence="8 9">
    <name type="scientific">SAR92 clade bacterium H455</name>
    <dbReference type="NCBI Taxonomy" id="2974818"/>
    <lineage>
        <taxon>Bacteria</taxon>
        <taxon>Pseudomonadati</taxon>
        <taxon>Pseudomonadota</taxon>
        <taxon>Gammaproteobacteria</taxon>
        <taxon>Cellvibrionales</taxon>
        <taxon>Porticoccaceae</taxon>
        <taxon>SAR92 clade</taxon>
    </lineage>
</organism>
<evidence type="ECO:0000256" key="2">
    <source>
        <dbReference type="ARBA" id="ARBA00023002"/>
    </source>
</evidence>
<dbReference type="InterPro" id="IPR016161">
    <property type="entry name" value="Ald_DH/histidinol_DH"/>
</dbReference>
<dbReference type="InterPro" id="IPR016163">
    <property type="entry name" value="Ald_DH_C"/>
</dbReference>
<dbReference type="Proteomes" id="UP001059934">
    <property type="component" value="Chromosome"/>
</dbReference>
<dbReference type="PROSITE" id="PS00687">
    <property type="entry name" value="ALDEHYDE_DEHYDR_GLU"/>
    <property type="match status" value="1"/>
</dbReference>
<keyword evidence="9" id="KW-1185">Reference proteome</keyword>
<gene>
    <name evidence="8" type="ORF">NYF23_09560</name>
</gene>
<dbReference type="PANTHER" id="PTHR43570">
    <property type="entry name" value="ALDEHYDE DEHYDROGENASE"/>
    <property type="match status" value="1"/>
</dbReference>
<accession>A0ABY5TMD3</accession>
<dbReference type="Gene3D" id="3.40.605.10">
    <property type="entry name" value="Aldehyde Dehydrogenase, Chain A, domain 1"/>
    <property type="match status" value="1"/>
</dbReference>
<proteinExistence type="inferred from homology"/>
<sequence length="477" mass="51821">MTTPQLSAENKTAIDASFAAHKAYALKLRKSTCAQRLEVLARFETVFKNSYDKIYASALADFGKPGAEVDIAEIMIVLSELAHTRKKLKKWMKPVSVRASMTMLGTSSKIVTEPKGTSLVISPWNYPFNLTFGPMISAIAAGCTVIIKPSEMTPHMSQVIAEIVEEAFRPEEVSLFQGEADVSSYLTSLPFDHIFFTGSPAVGKHVMAAAAKNLTSVTLELGGKSPVIVDKSADLMKTARSVSWGKFNNNGQTCIAPDYLFVHESIKDELMVELKASMAKQYGEGSDAQANGDYCQVVNSGHHGRISGLLSEALAGGAELITGGQTDDAERFIAPTLLQGMTADSRIMNEEIFGPVLPIMTFSDLDEVIGYINDKPKPLALYFFGRDKAAINKVLEETSAGDTCINQVVMHFVHPNLPFGGVNNSGIGKSGGEWGYKAFSHERSVLQDKWASGHMMHPPYTPKVRKLIKTITGLVSR</sequence>
<evidence type="ECO:0000256" key="3">
    <source>
        <dbReference type="ARBA" id="ARBA00023027"/>
    </source>
</evidence>